<evidence type="ECO:0000313" key="2">
    <source>
        <dbReference type="EMBL" id="RYO77123.1"/>
    </source>
</evidence>
<protein>
    <submittedName>
        <fullName evidence="2">Uncharacterized protein</fullName>
    </submittedName>
</protein>
<feature type="region of interest" description="Disordered" evidence="1">
    <location>
        <begin position="200"/>
        <end position="241"/>
    </location>
</feature>
<evidence type="ECO:0000313" key="3">
    <source>
        <dbReference type="Proteomes" id="UP000294003"/>
    </source>
</evidence>
<sequence length="437" mass="46740">MALQQRALLLLNREDAPDALETWLDIKGAPWFHPAQGHEFPLTAPQTLRTLSVILTGRQSHPLWGTNGNRLSTISIACSGSLYTAEHHNFAAPVVASCSRALVLLAVIIVHTSLVAARASAVAACAVSALAGIGAAPALAVVTLTTPPVLDPAAPGVKRLRNEALGPPEQVEAHKHQHIVLTWGPGCWTMLWPPSAAGTTRVSALSAEQPRRAADGQDGAQNGTPNHHQVDDGDGNKPSAPLQLWVRSHRDLTTTRSLPRLLRRSVADRGLLSNSLKPPSSRRTGNLQCQRKGAGVAPARQPWCLSLLSTKRRGLGDLYSNGYRCIREFSSDGTLASVEEQRLVNLKAKAAKGRTAKKKTAEAADDGDGDGDTGDQPFLDWDFNLPDSTNFLHNPSIRDRVGMSDVESEPKSEPELPSGDEESAGEELLVACPRQSP</sequence>
<feature type="region of interest" description="Disordered" evidence="1">
    <location>
        <begin position="272"/>
        <end position="293"/>
    </location>
</feature>
<dbReference type="EMBL" id="QJNS01000497">
    <property type="protein sequence ID" value="RYO77123.1"/>
    <property type="molecule type" value="Genomic_DNA"/>
</dbReference>
<name>A0ABY0GTS6_9PEZI</name>
<gene>
    <name evidence="2" type="ORF">DL762_009466</name>
</gene>
<feature type="compositionally biased region" description="Acidic residues" evidence="1">
    <location>
        <begin position="363"/>
        <end position="373"/>
    </location>
</feature>
<comment type="caution">
    <text evidence="2">The sequence shown here is derived from an EMBL/GenBank/DDBJ whole genome shotgun (WGS) entry which is preliminary data.</text>
</comment>
<organism evidence="2 3">
    <name type="scientific">Monosporascus cannonballus</name>
    <dbReference type="NCBI Taxonomy" id="155416"/>
    <lineage>
        <taxon>Eukaryota</taxon>
        <taxon>Fungi</taxon>
        <taxon>Dikarya</taxon>
        <taxon>Ascomycota</taxon>
        <taxon>Pezizomycotina</taxon>
        <taxon>Sordariomycetes</taxon>
        <taxon>Xylariomycetidae</taxon>
        <taxon>Xylariales</taxon>
        <taxon>Xylariales incertae sedis</taxon>
        <taxon>Monosporascus</taxon>
    </lineage>
</organism>
<accession>A0ABY0GTS6</accession>
<feature type="compositionally biased region" description="Basic and acidic residues" evidence="1">
    <location>
        <begin position="396"/>
        <end position="414"/>
    </location>
</feature>
<proteinExistence type="predicted"/>
<reference evidence="2 3" key="1">
    <citation type="submission" date="2018-06" db="EMBL/GenBank/DDBJ databases">
        <title>Complete Genomes of Monosporascus.</title>
        <authorList>
            <person name="Robinson A.J."/>
            <person name="Natvig D.O."/>
        </authorList>
    </citation>
    <scope>NUCLEOTIDE SEQUENCE [LARGE SCALE GENOMIC DNA]</scope>
    <source>
        <strain evidence="2 3">CBS 609.92</strain>
    </source>
</reference>
<feature type="compositionally biased region" description="Polar residues" evidence="1">
    <location>
        <begin position="272"/>
        <end position="289"/>
    </location>
</feature>
<dbReference type="Proteomes" id="UP000294003">
    <property type="component" value="Unassembled WGS sequence"/>
</dbReference>
<keyword evidence="3" id="KW-1185">Reference proteome</keyword>
<feature type="region of interest" description="Disordered" evidence="1">
    <location>
        <begin position="350"/>
        <end position="437"/>
    </location>
</feature>
<evidence type="ECO:0000256" key="1">
    <source>
        <dbReference type="SAM" id="MobiDB-lite"/>
    </source>
</evidence>